<accession>W7IT30</accession>
<evidence type="ECO:0000313" key="2">
    <source>
        <dbReference type="EMBL" id="EWC59922.1"/>
    </source>
</evidence>
<dbReference type="Gene3D" id="3.40.630.30">
    <property type="match status" value="1"/>
</dbReference>
<dbReference type="Proteomes" id="UP000019277">
    <property type="component" value="Unassembled WGS sequence"/>
</dbReference>
<reference evidence="2 3" key="1">
    <citation type="journal article" date="2014" name="Genome Announc.">
        <title>Draft Genome Sequence of the Antitrypanosomally Active Sponge-Associated Bacterium Actinokineospora sp. Strain EG49.</title>
        <authorList>
            <person name="Harjes J."/>
            <person name="Ryu T."/>
            <person name="Abdelmohsen U.R."/>
            <person name="Moitinho-Silva L."/>
            <person name="Horn H."/>
            <person name="Ravasi T."/>
            <person name="Hentschel U."/>
        </authorList>
    </citation>
    <scope>NUCLEOTIDE SEQUENCE [LARGE SCALE GENOMIC DNA]</scope>
    <source>
        <strain evidence="2 3">EG49</strain>
    </source>
</reference>
<dbReference type="eggNOG" id="COG1247">
    <property type="taxonomic scope" value="Bacteria"/>
</dbReference>
<feature type="domain" description="N-acetyltransferase" evidence="1">
    <location>
        <begin position="143"/>
        <end position="305"/>
    </location>
</feature>
<gene>
    <name evidence="2" type="ORF">UO65_4782</name>
</gene>
<dbReference type="Pfam" id="PF00583">
    <property type="entry name" value="Acetyltransf_1"/>
    <property type="match status" value="1"/>
</dbReference>
<dbReference type="OrthoDB" id="149709at2"/>
<name>W7IT30_9PSEU</name>
<dbReference type="PATRIC" id="fig|909613.9.peg.4781"/>
<dbReference type="InterPro" id="IPR016181">
    <property type="entry name" value="Acyl_CoA_acyltransferase"/>
</dbReference>
<evidence type="ECO:0000259" key="1">
    <source>
        <dbReference type="PROSITE" id="PS51186"/>
    </source>
</evidence>
<dbReference type="PROSITE" id="PS51186">
    <property type="entry name" value="GNAT"/>
    <property type="match status" value="1"/>
</dbReference>
<dbReference type="AlphaFoldDB" id="W7IT30"/>
<organism evidence="2 3">
    <name type="scientific">Actinokineospora spheciospongiae</name>
    <dbReference type="NCBI Taxonomy" id="909613"/>
    <lineage>
        <taxon>Bacteria</taxon>
        <taxon>Bacillati</taxon>
        <taxon>Actinomycetota</taxon>
        <taxon>Actinomycetes</taxon>
        <taxon>Pseudonocardiales</taxon>
        <taxon>Pseudonocardiaceae</taxon>
        <taxon>Actinokineospora</taxon>
    </lineage>
</organism>
<dbReference type="RefSeq" id="WP_084176178.1">
    <property type="nucleotide sequence ID" value="NZ_AYXG01000183.1"/>
</dbReference>
<dbReference type="SUPFAM" id="SSF55729">
    <property type="entry name" value="Acyl-CoA N-acyltransferases (Nat)"/>
    <property type="match status" value="1"/>
</dbReference>
<dbReference type="GO" id="GO:0016747">
    <property type="term" value="F:acyltransferase activity, transferring groups other than amino-acyl groups"/>
    <property type="evidence" value="ECO:0007669"/>
    <property type="project" value="InterPro"/>
</dbReference>
<sequence length="305" mass="32046">MTGPLLAAQSTRFAGLDPLLPAAVAPPDGEALVAALPDGERVAAVLTRTEHGPGTAPALWSALDVRELHPLLGAAPGAALDVLLRRWAAVLERAAPGPDSSCVVTWPSRDVSAAEALLAHGFVPLSVLAVRVGPTPGARPSAVTVRRASAADLDFLVDSAVAEVEYSSRVGGAVLRPRTRAVKRAALRVHLAQEDPVWLAERGGEPVGHAEGWQTVSAPGSWAETRVRHGRWGYLNCLSVVPSARGTGVGRALADAAHADLLSGGAVGMFLYYNPPNPLSPVFWARQGYRPLWTVWELRPATALR</sequence>
<protein>
    <recommendedName>
        <fullName evidence="1">N-acetyltransferase domain-containing protein</fullName>
    </recommendedName>
</protein>
<dbReference type="STRING" id="909613.UO65_4782"/>
<keyword evidence="3" id="KW-1185">Reference proteome</keyword>
<proteinExistence type="predicted"/>
<dbReference type="EMBL" id="AYXG01000183">
    <property type="protein sequence ID" value="EWC59922.1"/>
    <property type="molecule type" value="Genomic_DNA"/>
</dbReference>
<comment type="caution">
    <text evidence="2">The sequence shown here is derived from an EMBL/GenBank/DDBJ whole genome shotgun (WGS) entry which is preliminary data.</text>
</comment>
<evidence type="ECO:0000313" key="3">
    <source>
        <dbReference type="Proteomes" id="UP000019277"/>
    </source>
</evidence>
<dbReference type="InterPro" id="IPR000182">
    <property type="entry name" value="GNAT_dom"/>
</dbReference>
<dbReference type="CDD" id="cd04301">
    <property type="entry name" value="NAT_SF"/>
    <property type="match status" value="1"/>
</dbReference>